<dbReference type="PANTHER" id="PTHR30313:SF2">
    <property type="entry name" value="DNA PRIMASE"/>
    <property type="match status" value="1"/>
</dbReference>
<dbReference type="InterPro" id="IPR030846">
    <property type="entry name" value="DnaG_bac"/>
</dbReference>
<dbReference type="RefSeq" id="WP_341598132.1">
    <property type="nucleotide sequence ID" value="NZ_JBAKAZ010000037.1"/>
</dbReference>
<dbReference type="SMART" id="SM00493">
    <property type="entry name" value="TOPRIM"/>
    <property type="match status" value="1"/>
</dbReference>
<name>A0ABU9GS13_9GAMM</name>
<dbReference type="Gene3D" id="1.20.50.20">
    <property type="entry name" value="DnaG, RNA polymerase domain, helical bundle"/>
    <property type="match status" value="1"/>
</dbReference>
<keyword evidence="11 12" id="KW-0804">Transcription</keyword>
<dbReference type="Pfam" id="PF08275">
    <property type="entry name" value="DNAG_N"/>
    <property type="match status" value="1"/>
</dbReference>
<dbReference type="InterPro" id="IPR019475">
    <property type="entry name" value="DNA_primase_DnaB-bd"/>
</dbReference>
<evidence type="ECO:0000256" key="11">
    <source>
        <dbReference type="ARBA" id="ARBA00023163"/>
    </source>
</evidence>
<evidence type="ECO:0000313" key="16">
    <source>
        <dbReference type="Proteomes" id="UP001369082"/>
    </source>
</evidence>
<dbReference type="SUPFAM" id="SSF117023">
    <property type="entry name" value="DNA primase DnaG, C-terminal domain"/>
    <property type="match status" value="1"/>
</dbReference>
<dbReference type="PANTHER" id="PTHR30313">
    <property type="entry name" value="DNA PRIMASE"/>
    <property type="match status" value="1"/>
</dbReference>
<dbReference type="CDD" id="cd03364">
    <property type="entry name" value="TOPRIM_DnaG_primases"/>
    <property type="match status" value="1"/>
</dbReference>
<dbReference type="InterPro" id="IPR050219">
    <property type="entry name" value="DnaG_primase"/>
</dbReference>
<evidence type="ECO:0000259" key="14">
    <source>
        <dbReference type="PROSITE" id="PS50880"/>
    </source>
</evidence>
<dbReference type="HAMAP" id="MF_00974">
    <property type="entry name" value="DNA_primase_DnaG"/>
    <property type="match status" value="1"/>
</dbReference>
<keyword evidence="6 13" id="KW-0479">Metal-binding</keyword>
<dbReference type="Pfam" id="PF01807">
    <property type="entry name" value="Zn_ribbon_DnaG"/>
    <property type="match status" value="1"/>
</dbReference>
<dbReference type="EMBL" id="JBAKAZ010000037">
    <property type="protein sequence ID" value="MEL0629999.1"/>
    <property type="molecule type" value="Genomic_DNA"/>
</dbReference>
<dbReference type="Gene3D" id="3.40.1360.10">
    <property type="match status" value="1"/>
</dbReference>
<reference evidence="15 16" key="1">
    <citation type="submission" date="2024-02" db="EMBL/GenBank/DDBJ databases">
        <title>Bacteria isolated from the canopy kelp, Nereocystis luetkeana.</title>
        <authorList>
            <person name="Pfister C.A."/>
            <person name="Younker I.T."/>
            <person name="Light S.H."/>
        </authorList>
    </citation>
    <scope>NUCLEOTIDE SEQUENCE [LARGE SCALE GENOMIC DNA]</scope>
    <source>
        <strain evidence="15 16">TI.1.05</strain>
    </source>
</reference>
<dbReference type="InterPro" id="IPR036977">
    <property type="entry name" value="DNA_primase_Znf_CHC2"/>
</dbReference>
<keyword evidence="9" id="KW-0460">Magnesium</keyword>
<keyword evidence="4 12" id="KW-0548">Nucleotidyltransferase</keyword>
<dbReference type="SUPFAM" id="SSF57783">
    <property type="entry name" value="Zinc beta-ribbon"/>
    <property type="match status" value="1"/>
</dbReference>
<dbReference type="NCBIfam" id="TIGR01391">
    <property type="entry name" value="dnaG"/>
    <property type="match status" value="1"/>
</dbReference>
<dbReference type="Gene3D" id="3.90.980.10">
    <property type="entry name" value="DNA primase, catalytic core, N-terminal domain"/>
    <property type="match status" value="1"/>
</dbReference>
<dbReference type="Pfam" id="PF08278">
    <property type="entry name" value="DnaG_DnaB_bind"/>
    <property type="match status" value="1"/>
</dbReference>
<gene>
    <name evidence="12 15" type="primary">dnaG</name>
    <name evidence="15" type="ORF">V6256_10330</name>
</gene>
<evidence type="ECO:0000256" key="2">
    <source>
        <dbReference type="ARBA" id="ARBA00022515"/>
    </source>
</evidence>
<accession>A0ABU9GS13</accession>
<keyword evidence="2 12" id="KW-0639">Primosome</keyword>
<evidence type="ECO:0000256" key="7">
    <source>
        <dbReference type="ARBA" id="ARBA00022771"/>
    </source>
</evidence>
<dbReference type="InterPro" id="IPR013173">
    <property type="entry name" value="DNA_primase_DnaG_DnaB-bd_dom"/>
</dbReference>
<keyword evidence="8 13" id="KW-0862">Zinc</keyword>
<evidence type="ECO:0000256" key="5">
    <source>
        <dbReference type="ARBA" id="ARBA00022705"/>
    </source>
</evidence>
<evidence type="ECO:0000256" key="8">
    <source>
        <dbReference type="ARBA" id="ARBA00022833"/>
    </source>
</evidence>
<dbReference type="InterPro" id="IPR006171">
    <property type="entry name" value="TOPRIM_dom"/>
</dbReference>
<comment type="similarity">
    <text evidence="12 13">Belongs to the DnaG primase family.</text>
</comment>
<comment type="cofactor">
    <cofactor evidence="13">
        <name>Zn(2+)</name>
        <dbReference type="ChEBI" id="CHEBI:29105"/>
    </cofactor>
    <text evidence="13">Binds 1 zinc ion per monomer.</text>
</comment>
<evidence type="ECO:0000256" key="6">
    <source>
        <dbReference type="ARBA" id="ARBA00022723"/>
    </source>
</evidence>
<evidence type="ECO:0000256" key="3">
    <source>
        <dbReference type="ARBA" id="ARBA00022679"/>
    </source>
</evidence>
<comment type="caution">
    <text evidence="12">Lacks conserved residue(s) required for the propagation of feature annotation.</text>
</comment>
<comment type="function">
    <text evidence="12 13">RNA polymerase that catalyzes the synthesis of short RNA molecules used as primers for DNA polymerase during DNA replication.</text>
</comment>
<keyword evidence="10 12" id="KW-0238">DNA-binding</keyword>
<evidence type="ECO:0000256" key="12">
    <source>
        <dbReference type="HAMAP-Rule" id="MF_00974"/>
    </source>
</evidence>
<evidence type="ECO:0000256" key="4">
    <source>
        <dbReference type="ARBA" id="ARBA00022695"/>
    </source>
</evidence>
<evidence type="ECO:0000256" key="9">
    <source>
        <dbReference type="ARBA" id="ARBA00022842"/>
    </source>
</evidence>
<dbReference type="Pfam" id="PF13155">
    <property type="entry name" value="Toprim_2"/>
    <property type="match status" value="1"/>
</dbReference>
<evidence type="ECO:0000256" key="10">
    <source>
        <dbReference type="ARBA" id="ARBA00023125"/>
    </source>
</evidence>
<keyword evidence="3 12" id="KW-0808">Transferase</keyword>
<comment type="caution">
    <text evidence="15">The sequence shown here is derived from an EMBL/GenBank/DDBJ whole genome shotgun (WGS) entry which is preliminary data.</text>
</comment>
<keyword evidence="16" id="KW-1185">Reference proteome</keyword>
<evidence type="ECO:0000313" key="15">
    <source>
        <dbReference type="EMBL" id="MEL0629999.1"/>
    </source>
</evidence>
<dbReference type="SMART" id="SM00400">
    <property type="entry name" value="ZnF_CHCC"/>
    <property type="match status" value="1"/>
</dbReference>
<comment type="catalytic activity">
    <reaction evidence="12">
        <text>ssDNA + n NTP = ssDNA/pppN(pN)n-1 hybrid + (n-1) diphosphate.</text>
        <dbReference type="EC" id="2.7.7.101"/>
    </reaction>
</comment>
<dbReference type="SUPFAM" id="SSF56731">
    <property type="entry name" value="DNA primase core"/>
    <property type="match status" value="1"/>
</dbReference>
<dbReference type="PIRSF" id="PIRSF002811">
    <property type="entry name" value="DnaG"/>
    <property type="match status" value="1"/>
</dbReference>
<dbReference type="Pfam" id="PF10410">
    <property type="entry name" value="DnaB_bind"/>
    <property type="match status" value="1"/>
</dbReference>
<dbReference type="Gene3D" id="1.10.860.10">
    <property type="entry name" value="DNAb Helicase, Chain A"/>
    <property type="match status" value="1"/>
</dbReference>
<dbReference type="InterPro" id="IPR016136">
    <property type="entry name" value="DNA_helicase_N/primase_C"/>
</dbReference>
<keyword evidence="7" id="KW-0863">Zinc-finger</keyword>
<evidence type="ECO:0000256" key="13">
    <source>
        <dbReference type="PIRNR" id="PIRNR002811"/>
    </source>
</evidence>
<dbReference type="PROSITE" id="PS50880">
    <property type="entry name" value="TOPRIM"/>
    <property type="match status" value="1"/>
</dbReference>
<dbReference type="InterPro" id="IPR037068">
    <property type="entry name" value="DNA_primase_core_N_sf"/>
</dbReference>
<protein>
    <recommendedName>
        <fullName evidence="12 13">DNA primase</fullName>
        <ecNumber evidence="12">2.7.7.101</ecNumber>
    </recommendedName>
</protein>
<dbReference type="InterPro" id="IPR006295">
    <property type="entry name" value="DNA_primase_DnaG"/>
</dbReference>
<comment type="subunit">
    <text evidence="12">Monomer. Interacts with DnaB.</text>
</comment>
<organism evidence="15 16">
    <name type="scientific">Psychromonas aquatilis</name>
    <dbReference type="NCBI Taxonomy" id="2005072"/>
    <lineage>
        <taxon>Bacteria</taxon>
        <taxon>Pseudomonadati</taxon>
        <taxon>Pseudomonadota</taxon>
        <taxon>Gammaproteobacteria</taxon>
        <taxon>Alteromonadales</taxon>
        <taxon>Psychromonadaceae</taxon>
        <taxon>Psychromonas</taxon>
    </lineage>
</organism>
<dbReference type="SMART" id="SM00766">
    <property type="entry name" value="DnaG_DnaB_bind"/>
    <property type="match status" value="1"/>
</dbReference>
<sequence>MAGRIPKNFIDDLISRTDIVDVIDSRVKLKKKGKDYRACCPFHNGSNNSSFSVSSDKQFYHCFTCGVSGNVVSFIMEYDGVEFVDAVEMLAEQLSIEVPREDSGSNQPVTSYVDRKDLYQLMADITRFYQQQLRTHKNSEKVINYLKSRGLSGQTTKHFQIGYAPDGWDEVRKKFAINKQTEQQLIDAGMLISKDSGGSYDRFRDRLMFPIIDRRGRVIGFGGRVFDDTTPKYLNSPETPIFHKGKELYGLYQAKQHAKEIQRILVVEGYMDVVALGQYDIHYAVASLGTATTPDHIQLLYRQTSEVVCCFDGDNAGRTAAWRALENALPAIQDGRTLRFMFLPDGEDPDSLIQKEGKVFFEKLIDQAMPLSDFLFQQLLTQVDMSSADSKSKLAQLAIPLLTKLPDSVFRQMMETRLISLLGIEKEGLQKLLPSPKVIEQKTKTQKITPMRLAISLLLQQPQMAYQLAEIPEFKEMQLPGLTLLNSLLEICRDTPHISTGALLENWRGKPEEKQLITLATWKNQVQEDKYEEVFFDILDNFLAKHLNQRIEFLKQKSRQGEVLTTQETIQLAQLLKEQKQN</sequence>
<dbReference type="EC" id="2.7.7.101" evidence="12"/>
<dbReference type="Proteomes" id="UP001369082">
    <property type="component" value="Unassembled WGS sequence"/>
</dbReference>
<dbReference type="InterPro" id="IPR034151">
    <property type="entry name" value="TOPRIM_DnaG_bac"/>
</dbReference>
<keyword evidence="5 12" id="KW-0235">DNA replication</keyword>
<dbReference type="InterPro" id="IPR013264">
    <property type="entry name" value="DNAG_N"/>
</dbReference>
<evidence type="ECO:0000256" key="1">
    <source>
        <dbReference type="ARBA" id="ARBA00022478"/>
    </source>
</evidence>
<feature type="domain" description="Toprim" evidence="14">
    <location>
        <begin position="262"/>
        <end position="344"/>
    </location>
</feature>
<proteinExistence type="inferred from homology"/>
<dbReference type="InterPro" id="IPR002694">
    <property type="entry name" value="Znf_CHC2"/>
</dbReference>
<keyword evidence="1 12" id="KW-0240">DNA-directed RNA polymerase</keyword>
<dbReference type="Gene3D" id="3.90.580.10">
    <property type="entry name" value="Zinc finger, CHC2-type domain"/>
    <property type="match status" value="1"/>
</dbReference>